<protein>
    <submittedName>
        <fullName evidence="7">Matrixin family metalloprotease</fullName>
        <ecNumber evidence="7">3.4.24.-</ecNumber>
    </submittedName>
</protein>
<dbReference type="SUPFAM" id="SSF89372">
    <property type="entry name" value="Fucose-specific lectin"/>
    <property type="match status" value="2"/>
</dbReference>
<keyword evidence="4" id="KW-0862">Zinc</keyword>
<dbReference type="Proteomes" id="UP001364764">
    <property type="component" value="Plasmid pY5S7-1"/>
</dbReference>
<evidence type="ECO:0000256" key="2">
    <source>
        <dbReference type="ARBA" id="ARBA00022723"/>
    </source>
</evidence>
<sequence>MPKADLERIVNLRMVKELPELKLGEQHPDFMQVQIYLKRFGYFHEDALETGELDEGTSRALARFQQRYSIGKPGVFDEATRDFMSQDRCGQPDTQDPLAFATVCPWGRRNLTFAFGPLSGQVSNQVAQNAVRRAFATWSAAGVGFTFAEVGVNQNPDIQIEWRRAADPDHSMVGGILAHADFPPGCSIIVNNLPLPVHFDDQEHTWMDGAAVNAFDIETVALHEIGHILGLGHTNVSGSVMFPTISDNFTLRNLQPDDLTGIQVLYPTTQIRSQTAARNADGRLEVFGIGMNNALWNIWQTAPSSGPWSNWNSLGGGVKQISAALNQDGRLEVFAIGIDDALWNIWQTAPSVGPWSEWNRLGGGVKQIAASCNSDGRLEVFAIGMDNGLWNIWQTRPSTGPWSNWNSLGGGVKQIVPALNQDGRLEVFAIGMDNALWNIWQTVPSSGPWSNWNSLGGGVKQIASTLNRDGRLELFAIGMDDALWNIWQTAPSSGPWSGWSSLAGGVKQITAACNSDGRLEVFGIGTDDALWNIWQTAPSSGPWSGWNRLGGVGKNISVVLNQDGRLEAFGIGMNDTLWNIWQTAPASGPWSGWGELPH</sequence>
<dbReference type="Gene3D" id="2.120.10.70">
    <property type="entry name" value="Fucose-specific lectin"/>
    <property type="match status" value="1"/>
</dbReference>
<dbReference type="InterPro" id="IPR036365">
    <property type="entry name" value="PGBD-like_sf"/>
</dbReference>
<gene>
    <name evidence="7" type="ORF">V6668_31115</name>
</gene>
<dbReference type="EMBL" id="CP145893">
    <property type="protein sequence ID" value="WWP23845.1"/>
    <property type="molecule type" value="Genomic_DNA"/>
</dbReference>
<dbReference type="InterPro" id="IPR006026">
    <property type="entry name" value="Peptidase_Metallo"/>
</dbReference>
<geneLocation type="plasmid" evidence="7 8">
    <name>pY5S7-1</name>
</geneLocation>
<dbReference type="InterPro" id="IPR058502">
    <property type="entry name" value="PLL-like_beta-prop"/>
</dbReference>
<dbReference type="Pfam" id="PF01471">
    <property type="entry name" value="PG_binding_1"/>
    <property type="match status" value="1"/>
</dbReference>
<dbReference type="Pfam" id="PF26607">
    <property type="entry name" value="DUF8189"/>
    <property type="match status" value="2"/>
</dbReference>
<evidence type="ECO:0000256" key="4">
    <source>
        <dbReference type="ARBA" id="ARBA00022833"/>
    </source>
</evidence>
<dbReference type="PRINTS" id="PR00138">
    <property type="entry name" value="MATRIXIN"/>
</dbReference>
<evidence type="ECO:0000313" key="7">
    <source>
        <dbReference type="EMBL" id="WWP23845.1"/>
    </source>
</evidence>
<dbReference type="Pfam" id="PF00413">
    <property type="entry name" value="Peptidase_M10"/>
    <property type="match status" value="1"/>
</dbReference>
<dbReference type="RefSeq" id="WP_338709029.1">
    <property type="nucleotide sequence ID" value="NZ_CP145893.1"/>
</dbReference>
<dbReference type="SUPFAM" id="SSF47090">
    <property type="entry name" value="PGBD-like"/>
    <property type="match status" value="1"/>
</dbReference>
<evidence type="ECO:0000256" key="3">
    <source>
        <dbReference type="ARBA" id="ARBA00022801"/>
    </source>
</evidence>
<dbReference type="InterPro" id="IPR024079">
    <property type="entry name" value="MetalloPept_cat_dom_sf"/>
</dbReference>
<dbReference type="GO" id="GO:0006508">
    <property type="term" value="P:proteolysis"/>
    <property type="evidence" value="ECO:0007669"/>
    <property type="project" value="UniProtKB-KW"/>
</dbReference>
<organism evidence="7 8">
    <name type="scientific">Paenibacillus amylolyticus</name>
    <dbReference type="NCBI Taxonomy" id="1451"/>
    <lineage>
        <taxon>Bacteria</taxon>
        <taxon>Bacillati</taxon>
        <taxon>Bacillota</taxon>
        <taxon>Bacilli</taxon>
        <taxon>Bacillales</taxon>
        <taxon>Paenibacillaceae</taxon>
        <taxon>Paenibacillus</taxon>
    </lineage>
</organism>
<keyword evidence="1" id="KW-0645">Protease</keyword>
<dbReference type="InterPro" id="IPR021190">
    <property type="entry name" value="Pept_M10A"/>
</dbReference>
<proteinExistence type="predicted"/>
<dbReference type="CDD" id="cd22954">
    <property type="entry name" value="PLL_lectin"/>
    <property type="match status" value="1"/>
</dbReference>
<dbReference type="SUPFAM" id="SSF55486">
    <property type="entry name" value="Metalloproteases ('zincins'), catalytic domain"/>
    <property type="match status" value="1"/>
</dbReference>
<dbReference type="SMART" id="SM00235">
    <property type="entry name" value="ZnMc"/>
    <property type="match status" value="1"/>
</dbReference>
<name>A0ABD8B2F0_PAEAM</name>
<dbReference type="Gene3D" id="3.40.390.10">
    <property type="entry name" value="Collagenase (Catalytic Domain)"/>
    <property type="match status" value="1"/>
</dbReference>
<dbReference type="PANTHER" id="PTHR10201">
    <property type="entry name" value="MATRIX METALLOPROTEINASE"/>
    <property type="match status" value="1"/>
</dbReference>
<dbReference type="EC" id="3.4.24.-" evidence="7"/>
<reference evidence="7 8" key="1">
    <citation type="submission" date="2024-02" db="EMBL/GenBank/DDBJ databases">
        <title>Complete sequences of two Paenibacillus sp. strains and one Lysinibacillus strain isolated from the environment on STAA medium highlight biotechnological potential.</title>
        <authorList>
            <person name="Attere S.A."/>
            <person name="Piche L.C."/>
            <person name="Intertaglia L."/>
            <person name="Lami R."/>
            <person name="Charette S.J."/>
            <person name="Vincent A.T."/>
        </authorList>
    </citation>
    <scope>NUCLEOTIDE SEQUENCE [LARGE SCALE GENOMIC DNA]</scope>
    <source>
        <strain evidence="7 8">Y5S-7</strain>
        <plasmid evidence="7 8">pY5S7-1</plasmid>
    </source>
</reference>
<feature type="domain" description="Peptidase metallopeptidase" evidence="6">
    <location>
        <begin position="102"/>
        <end position="268"/>
    </location>
</feature>
<keyword evidence="3 7" id="KW-0378">Hydrolase</keyword>
<evidence type="ECO:0000313" key="8">
    <source>
        <dbReference type="Proteomes" id="UP001364764"/>
    </source>
</evidence>
<evidence type="ECO:0000259" key="6">
    <source>
        <dbReference type="SMART" id="SM00235"/>
    </source>
</evidence>
<dbReference type="InterPro" id="IPR002477">
    <property type="entry name" value="Peptidoglycan-bd-like"/>
</dbReference>
<accession>A0ABD8B2F0</accession>
<dbReference type="GO" id="GO:0008237">
    <property type="term" value="F:metallopeptidase activity"/>
    <property type="evidence" value="ECO:0007669"/>
    <property type="project" value="UniProtKB-KW"/>
</dbReference>
<dbReference type="AlphaFoldDB" id="A0ABD8B2F0"/>
<keyword evidence="5 7" id="KW-0482">Metalloprotease</keyword>
<dbReference type="InterPro" id="IPR001818">
    <property type="entry name" value="Pept_M10_metallopeptidase"/>
</dbReference>
<dbReference type="PANTHER" id="PTHR10201:SF323">
    <property type="entry name" value="MATRIX METALLOPROTEINASE-21"/>
    <property type="match status" value="1"/>
</dbReference>
<dbReference type="GO" id="GO:0046872">
    <property type="term" value="F:metal ion binding"/>
    <property type="evidence" value="ECO:0007669"/>
    <property type="project" value="UniProtKB-KW"/>
</dbReference>
<evidence type="ECO:0000256" key="5">
    <source>
        <dbReference type="ARBA" id="ARBA00023049"/>
    </source>
</evidence>
<keyword evidence="7" id="KW-0614">Plasmid</keyword>
<dbReference type="GeneID" id="93480022"/>
<keyword evidence="2" id="KW-0479">Metal-binding</keyword>
<evidence type="ECO:0000256" key="1">
    <source>
        <dbReference type="ARBA" id="ARBA00022670"/>
    </source>
</evidence>